<reference evidence="1 2" key="1">
    <citation type="submission" date="2012-05" db="EMBL/GenBank/DDBJ databases">
        <title>Recombination and specialization in a pathogen metapopulation.</title>
        <authorList>
            <person name="Gardiner A."/>
            <person name="Kemen E."/>
            <person name="Schultz-Larsen T."/>
            <person name="MacLean D."/>
            <person name="Van Oosterhout C."/>
            <person name="Jones J.D.G."/>
        </authorList>
    </citation>
    <scope>NUCLEOTIDE SEQUENCE [LARGE SCALE GENOMIC DNA]</scope>
    <source>
        <strain evidence="1 2">Ac Nc2</strain>
    </source>
</reference>
<dbReference type="STRING" id="65357.A0A024GR53"/>
<proteinExistence type="predicted"/>
<dbReference type="EMBL" id="CAIX01000250">
    <property type="protein sequence ID" value="CCI48833.1"/>
    <property type="molecule type" value="Genomic_DNA"/>
</dbReference>
<gene>
    <name evidence="1" type="ORF">BN9_100320</name>
</gene>
<dbReference type="Proteomes" id="UP000053237">
    <property type="component" value="Unassembled WGS sequence"/>
</dbReference>
<sequence>MKIPLSALIASYVNATHVSVCHDATYDVPLSRGAVCVGTGSVPFGSQCPRQGDRAVQHCLPSMSSYVRNGYCSARENAVCKLVRNDTWGCVLPSIKCEREIHHPESKETCVSWPYQDNNQGLEFQNDDLNDQRYDEAWFQQETPLSNLGHLCGSPAEIPKSTTKFNAVESKPPAQEACFDSTIDDVSTSLSNSVTYSSATTYDSIVIPVNKGSVDKAYTELDCEGYVDEQVDCDVSLAEQTGSE</sequence>
<accession>A0A024GR53</accession>
<name>A0A024GR53_9STRA</name>
<protein>
    <submittedName>
        <fullName evidence="1">Uncharacterized protein</fullName>
    </submittedName>
</protein>
<dbReference type="AlphaFoldDB" id="A0A024GR53"/>
<organism evidence="1 2">
    <name type="scientific">Albugo candida</name>
    <dbReference type="NCBI Taxonomy" id="65357"/>
    <lineage>
        <taxon>Eukaryota</taxon>
        <taxon>Sar</taxon>
        <taxon>Stramenopiles</taxon>
        <taxon>Oomycota</taxon>
        <taxon>Peronosporomycetes</taxon>
        <taxon>Albuginales</taxon>
        <taxon>Albuginaceae</taxon>
        <taxon>Albugo</taxon>
    </lineage>
</organism>
<comment type="caution">
    <text evidence="1">The sequence shown here is derived from an EMBL/GenBank/DDBJ whole genome shotgun (WGS) entry which is preliminary data.</text>
</comment>
<dbReference type="OrthoDB" id="78846at2759"/>
<evidence type="ECO:0000313" key="2">
    <source>
        <dbReference type="Proteomes" id="UP000053237"/>
    </source>
</evidence>
<dbReference type="InParanoid" id="A0A024GR53"/>
<evidence type="ECO:0000313" key="1">
    <source>
        <dbReference type="EMBL" id="CCI48833.1"/>
    </source>
</evidence>
<keyword evidence="2" id="KW-1185">Reference proteome</keyword>